<feature type="transmembrane region" description="Helical" evidence="6">
    <location>
        <begin position="345"/>
        <end position="365"/>
    </location>
</feature>
<evidence type="ECO:0000256" key="6">
    <source>
        <dbReference type="SAM" id="Phobius"/>
    </source>
</evidence>
<dbReference type="PANTHER" id="PTHR10924">
    <property type="entry name" value="MAJOR FACILITATOR SUPERFAMILY PROTEIN-RELATED"/>
    <property type="match status" value="1"/>
</dbReference>
<dbReference type="InterPro" id="IPR036259">
    <property type="entry name" value="MFS_trans_sf"/>
</dbReference>
<comment type="subcellular location">
    <subcellularLocation>
        <location evidence="1">Membrane</location>
        <topology evidence="1">Multi-pass membrane protein</topology>
    </subcellularLocation>
</comment>
<feature type="transmembrane region" description="Helical" evidence="6">
    <location>
        <begin position="108"/>
        <end position="128"/>
    </location>
</feature>
<evidence type="ECO:0000256" key="3">
    <source>
        <dbReference type="ARBA" id="ARBA00022989"/>
    </source>
</evidence>
<dbReference type="PANTHER" id="PTHR10924:SF6">
    <property type="entry name" value="SOLUTE CARRIER FAMILY 49 MEMBER A3"/>
    <property type="match status" value="1"/>
</dbReference>
<keyword evidence="8" id="KW-1185">Reference proteome</keyword>
<feature type="compositionally biased region" description="Polar residues" evidence="5">
    <location>
        <begin position="15"/>
        <end position="25"/>
    </location>
</feature>
<dbReference type="Proteomes" id="UP000033483">
    <property type="component" value="Unassembled WGS sequence"/>
</dbReference>
<organism evidence="7 8">
    <name type="scientific">Thielaviopsis punctulata</name>
    <dbReference type="NCBI Taxonomy" id="72032"/>
    <lineage>
        <taxon>Eukaryota</taxon>
        <taxon>Fungi</taxon>
        <taxon>Dikarya</taxon>
        <taxon>Ascomycota</taxon>
        <taxon>Pezizomycotina</taxon>
        <taxon>Sordariomycetes</taxon>
        <taxon>Hypocreomycetidae</taxon>
        <taxon>Microascales</taxon>
        <taxon>Ceratocystidaceae</taxon>
        <taxon>Thielaviopsis</taxon>
    </lineage>
</organism>
<dbReference type="AlphaFoldDB" id="A0A0F4ZAI7"/>
<proteinExistence type="predicted"/>
<keyword evidence="4 6" id="KW-0472">Membrane</keyword>
<gene>
    <name evidence="7" type="ORF">TD95_003998</name>
</gene>
<evidence type="ECO:0008006" key="9">
    <source>
        <dbReference type="Google" id="ProtNLM"/>
    </source>
</evidence>
<feature type="transmembrane region" description="Helical" evidence="6">
    <location>
        <begin position="318"/>
        <end position="338"/>
    </location>
</feature>
<feature type="transmembrane region" description="Helical" evidence="6">
    <location>
        <begin position="68"/>
        <end position="88"/>
    </location>
</feature>
<accession>A0A0F4ZAI7</accession>
<dbReference type="GO" id="GO:0016020">
    <property type="term" value="C:membrane"/>
    <property type="evidence" value="ECO:0007669"/>
    <property type="project" value="UniProtKB-SubCell"/>
</dbReference>
<feature type="transmembrane region" description="Helical" evidence="6">
    <location>
        <begin position="198"/>
        <end position="221"/>
    </location>
</feature>
<feature type="transmembrane region" description="Helical" evidence="6">
    <location>
        <begin position="233"/>
        <end position="252"/>
    </location>
</feature>
<keyword evidence="3 6" id="KW-1133">Transmembrane helix</keyword>
<evidence type="ECO:0000313" key="8">
    <source>
        <dbReference type="Proteomes" id="UP000033483"/>
    </source>
</evidence>
<dbReference type="SUPFAM" id="SSF103473">
    <property type="entry name" value="MFS general substrate transporter"/>
    <property type="match status" value="1"/>
</dbReference>
<comment type="caution">
    <text evidence="7">The sequence shown here is derived from an EMBL/GenBank/DDBJ whole genome shotgun (WGS) entry which is preliminary data.</text>
</comment>
<evidence type="ECO:0000313" key="7">
    <source>
        <dbReference type="EMBL" id="KKA27305.1"/>
    </source>
</evidence>
<keyword evidence="2 6" id="KW-0812">Transmembrane</keyword>
<reference evidence="7 8" key="1">
    <citation type="submission" date="2015-03" db="EMBL/GenBank/DDBJ databases">
        <authorList>
            <person name="Radwan O."/>
            <person name="Al-Naeli F.A."/>
            <person name="Rendon G.A."/>
            <person name="Fields C."/>
        </authorList>
    </citation>
    <scope>NUCLEOTIDE SEQUENCE [LARGE SCALE GENOMIC DNA]</scope>
    <source>
        <strain evidence="7">CR-DP1</strain>
    </source>
</reference>
<protein>
    <recommendedName>
        <fullName evidence="9">Major facilitator superfamily (MFS) profile domain-containing protein</fullName>
    </recommendedName>
</protein>
<dbReference type="Pfam" id="PF07690">
    <property type="entry name" value="MFS_1"/>
    <property type="match status" value="1"/>
</dbReference>
<feature type="region of interest" description="Disordered" evidence="5">
    <location>
        <begin position="1"/>
        <end position="26"/>
    </location>
</feature>
<feature type="transmembrane region" description="Helical" evidence="6">
    <location>
        <begin position="164"/>
        <end position="186"/>
    </location>
</feature>
<feature type="transmembrane region" description="Helical" evidence="6">
    <location>
        <begin position="281"/>
        <end position="298"/>
    </location>
</feature>
<evidence type="ECO:0000256" key="2">
    <source>
        <dbReference type="ARBA" id="ARBA00022692"/>
    </source>
</evidence>
<dbReference type="Gene3D" id="1.20.1250.20">
    <property type="entry name" value="MFS general substrate transporter like domains"/>
    <property type="match status" value="1"/>
</dbReference>
<feature type="transmembrane region" description="Helical" evidence="6">
    <location>
        <begin position="446"/>
        <end position="466"/>
    </location>
</feature>
<name>A0A0F4ZAI7_9PEZI</name>
<sequence length="502" mass="54464">MDNEPRVEPAPNPTPQSVSANSITKNELYEVDKEAYENDIDLSDRNGSPDSETEGASQPVFRTYRRRWFGIVQMFLLNLAVNWGWLTFAPVSKQAAEYYGTSKTGVNWLSIAYQFAFCLCAPFTIKLLNLGPKPSFMAASAFLLVGNWVRYAGSHSPHGGTYSLVVVAQVLIGLAQPFILSAPTCYSDMWFTERGRVVATALATLSNPLGAALAQLITPFWVNDAKDISKAVLYVSIIASVASIPTFFIPAAPPTPVSHTSSVRRPDLITSVKMVCRSPEIWLVLIPFATYIGLFNNVSSLLDQMMEPYGISEDQAGIGGAVLIVVGLLSSAVTSPIFDRHKIFLHALKCGVPIISIMYIVFIWMPQTGHIIGPYIVLGVLGAASFSIIPVALEFLAELSYPVGSEITSTISWSLGQLFGACFIVICDALKADEHAHPPHNMKRSLIFQAIVGAVVVPLPLMLGLFGRTEKLILKRTVSASAFQTPGNTTQGATVDENEQSV</sequence>
<evidence type="ECO:0000256" key="5">
    <source>
        <dbReference type="SAM" id="MobiDB-lite"/>
    </source>
</evidence>
<evidence type="ECO:0000256" key="1">
    <source>
        <dbReference type="ARBA" id="ARBA00004141"/>
    </source>
</evidence>
<dbReference type="OrthoDB" id="422206at2759"/>
<dbReference type="InterPro" id="IPR049680">
    <property type="entry name" value="FLVCR1-2_SLC49-like"/>
</dbReference>
<dbReference type="InterPro" id="IPR011701">
    <property type="entry name" value="MFS"/>
</dbReference>
<dbReference type="GO" id="GO:0022857">
    <property type="term" value="F:transmembrane transporter activity"/>
    <property type="evidence" value="ECO:0007669"/>
    <property type="project" value="InterPro"/>
</dbReference>
<evidence type="ECO:0000256" key="4">
    <source>
        <dbReference type="ARBA" id="ARBA00023136"/>
    </source>
</evidence>
<dbReference type="EMBL" id="LAEV01001792">
    <property type="protein sequence ID" value="KKA27305.1"/>
    <property type="molecule type" value="Genomic_DNA"/>
</dbReference>
<feature type="transmembrane region" description="Helical" evidence="6">
    <location>
        <begin position="371"/>
        <end position="395"/>
    </location>
</feature>